<evidence type="ECO:0000313" key="1">
    <source>
        <dbReference type="EMBL" id="CBY02223.1"/>
    </source>
</evidence>
<dbReference type="EMBL" id="FP929139">
    <property type="protein sequence ID" value="CBY02223.1"/>
    <property type="molecule type" value="Genomic_DNA"/>
</dbReference>
<reference evidence="2" key="1">
    <citation type="journal article" date="2011" name="Nat. Commun.">
        <title>Effector diversification within compartments of the Leptosphaeria maculans genome affected by Repeat-Induced Point mutations.</title>
        <authorList>
            <person name="Rouxel T."/>
            <person name="Grandaubert J."/>
            <person name="Hane J.K."/>
            <person name="Hoede C."/>
            <person name="van de Wouw A.P."/>
            <person name="Couloux A."/>
            <person name="Dominguez V."/>
            <person name="Anthouard V."/>
            <person name="Bally P."/>
            <person name="Bourras S."/>
            <person name="Cozijnsen A.J."/>
            <person name="Ciuffetti L.M."/>
            <person name="Degrave A."/>
            <person name="Dilmaghani A."/>
            <person name="Duret L."/>
            <person name="Fudal I."/>
            <person name="Goodwin S.B."/>
            <person name="Gout L."/>
            <person name="Glaser N."/>
            <person name="Linglin J."/>
            <person name="Kema G.H.J."/>
            <person name="Lapalu N."/>
            <person name="Lawrence C.B."/>
            <person name="May K."/>
            <person name="Meyer M."/>
            <person name="Ollivier B."/>
            <person name="Poulain J."/>
            <person name="Schoch C.L."/>
            <person name="Simon A."/>
            <person name="Spatafora J.W."/>
            <person name="Stachowiak A."/>
            <person name="Turgeon B.G."/>
            <person name="Tyler B.M."/>
            <person name="Vincent D."/>
            <person name="Weissenbach J."/>
            <person name="Amselem J."/>
            <person name="Quesneville H."/>
            <person name="Oliver R.P."/>
            <person name="Wincker P."/>
            <person name="Balesdent M.-H."/>
            <person name="Howlett B.J."/>
        </authorList>
    </citation>
    <scope>NUCLEOTIDE SEQUENCE [LARGE SCALE GENOMIC DNA]</scope>
    <source>
        <strain evidence="2">JN3 / isolate v23.1.3 / race Av1-4-5-6-7-8</strain>
    </source>
</reference>
<gene>
    <name evidence="1" type="ORF">LEMA_P010100.1</name>
</gene>
<accession>E5ACM1</accession>
<dbReference type="Proteomes" id="UP000002668">
    <property type="component" value="Genome"/>
</dbReference>
<sequence>MPAQFETAMSMSMMACRGSTVHISFHVYRRDDDCSGSQPMETTLGRAAAISLPWFFCRVARHIISSPLAAQGKSDKGGRANEADVSLLAPLKRPVVASYRA</sequence>
<name>E5ACM1_LEPMJ</name>
<dbReference type="HOGENOM" id="CLU_2292227_0_0_1"/>
<dbReference type="VEuPathDB" id="FungiDB:LEMA_P010100.1"/>
<organism evidence="1 2">
    <name type="scientific">Leptosphaeria maculans (strain JN3 / isolate v23.1.3 / race Av1-4-5-6-7-8)</name>
    <name type="common">Blackleg fungus</name>
    <name type="synonym">Phoma lingam</name>
    <dbReference type="NCBI Taxonomy" id="985895"/>
    <lineage>
        <taxon>Eukaryota</taxon>
        <taxon>Fungi</taxon>
        <taxon>Dikarya</taxon>
        <taxon>Ascomycota</taxon>
        <taxon>Pezizomycotina</taxon>
        <taxon>Dothideomycetes</taxon>
        <taxon>Pleosporomycetidae</taxon>
        <taxon>Pleosporales</taxon>
        <taxon>Pleosporineae</taxon>
        <taxon>Leptosphaeriaceae</taxon>
        <taxon>Plenodomus</taxon>
        <taxon>Plenodomus lingam/Leptosphaeria maculans species complex</taxon>
    </lineage>
</organism>
<dbReference type="InParanoid" id="E5ACM1"/>
<dbReference type="AlphaFoldDB" id="E5ACM1"/>
<keyword evidence="2" id="KW-1185">Reference proteome</keyword>
<evidence type="ECO:0000313" key="2">
    <source>
        <dbReference type="Proteomes" id="UP000002668"/>
    </source>
</evidence>
<proteinExistence type="predicted"/>
<protein>
    <submittedName>
        <fullName evidence="1">Predicted protein</fullName>
    </submittedName>
</protein>